<feature type="chain" id="PRO_5026934611" description="Prealbumin-like fold domain-containing protein" evidence="1">
    <location>
        <begin position="23"/>
        <end position="233"/>
    </location>
</feature>
<organism evidence="2">
    <name type="scientific">uncultured Thermomicrobiales bacterium</name>
    <dbReference type="NCBI Taxonomy" id="1645740"/>
    <lineage>
        <taxon>Bacteria</taxon>
        <taxon>Pseudomonadati</taxon>
        <taxon>Thermomicrobiota</taxon>
        <taxon>Thermomicrobia</taxon>
        <taxon>Thermomicrobiales</taxon>
        <taxon>environmental samples</taxon>
    </lineage>
</organism>
<sequence length="233" mass="24547">MMKHTVSLLAILMMLAMPAALAGPIPAEAAESPITIFAEERGSSRPARYACYTLTVQGQGGRGAGCDDGLNGDVADGKVVITPSGECSPCIVTQSLPDKPDDSRTDYLLEDPQVTQPGGTVTFRNFLKPYIVVTIIDAKTGKPVKGACIGAGPEGEVFSLAACDGNANGGDADQDGKTNGKIKTRRLDKPGIYTVANTFVPAGYRKAKSVTLSAEPAKTGEFEQHTFKLRRLR</sequence>
<evidence type="ECO:0008006" key="3">
    <source>
        <dbReference type="Google" id="ProtNLM"/>
    </source>
</evidence>
<protein>
    <recommendedName>
        <fullName evidence="3">Prealbumin-like fold domain-containing protein</fullName>
    </recommendedName>
</protein>
<dbReference type="Gene3D" id="2.60.40.10">
    <property type="entry name" value="Immunoglobulins"/>
    <property type="match status" value="1"/>
</dbReference>
<accession>A0A6J4UMM8</accession>
<dbReference type="InterPro" id="IPR013783">
    <property type="entry name" value="Ig-like_fold"/>
</dbReference>
<reference evidence="2" key="1">
    <citation type="submission" date="2020-02" db="EMBL/GenBank/DDBJ databases">
        <authorList>
            <person name="Meier V. D."/>
        </authorList>
    </citation>
    <scope>NUCLEOTIDE SEQUENCE</scope>
    <source>
        <strain evidence="2">AVDCRST_MAG59</strain>
    </source>
</reference>
<keyword evidence="1" id="KW-0732">Signal</keyword>
<name>A0A6J4UMM8_9BACT</name>
<evidence type="ECO:0000256" key="1">
    <source>
        <dbReference type="SAM" id="SignalP"/>
    </source>
</evidence>
<feature type="signal peptide" evidence="1">
    <location>
        <begin position="1"/>
        <end position="22"/>
    </location>
</feature>
<gene>
    <name evidence="2" type="ORF">AVDCRST_MAG59-1796</name>
</gene>
<dbReference type="AlphaFoldDB" id="A0A6J4UMM8"/>
<dbReference type="EMBL" id="CADCWF010000112">
    <property type="protein sequence ID" value="CAA9551474.1"/>
    <property type="molecule type" value="Genomic_DNA"/>
</dbReference>
<evidence type="ECO:0000313" key="2">
    <source>
        <dbReference type="EMBL" id="CAA9551474.1"/>
    </source>
</evidence>
<proteinExistence type="predicted"/>